<dbReference type="eggNOG" id="COG0461">
    <property type="taxonomic scope" value="Bacteria"/>
</dbReference>
<dbReference type="SUPFAM" id="SSF53271">
    <property type="entry name" value="PRTase-like"/>
    <property type="match status" value="1"/>
</dbReference>
<accession>A0A059FBK6</accession>
<evidence type="ECO:0000256" key="4">
    <source>
        <dbReference type="ARBA" id="ARBA00022679"/>
    </source>
</evidence>
<feature type="binding site" evidence="7">
    <location>
        <position position="93"/>
    </location>
    <ligand>
        <name>5-phospho-alpha-D-ribose 1-diphosphate</name>
        <dbReference type="ChEBI" id="CHEBI:58017"/>
        <note>ligand shared between dimeric partners</note>
    </ligand>
</feature>
<comment type="subunit">
    <text evidence="7">Homodimer.</text>
</comment>
<name>A0A059FBK6_9PROT</name>
<protein>
    <recommendedName>
        <fullName evidence="2 7">Orotate phosphoribosyltransferase</fullName>
        <shortName evidence="7">OPRT</shortName>
        <shortName evidence="7">OPRTase</shortName>
        <ecNumber evidence="2 7">2.4.2.10</ecNumber>
    </recommendedName>
</protein>
<dbReference type="InterPro" id="IPR023031">
    <property type="entry name" value="OPRT"/>
</dbReference>
<feature type="domain" description="Phosphoribosyltransferase" evidence="8">
    <location>
        <begin position="44"/>
        <end position="154"/>
    </location>
</feature>
<dbReference type="GO" id="GO:0019856">
    <property type="term" value="P:pyrimidine nucleobase biosynthetic process"/>
    <property type="evidence" value="ECO:0007669"/>
    <property type="project" value="InterPro"/>
</dbReference>
<dbReference type="PANTHER" id="PTHR19278:SF9">
    <property type="entry name" value="URIDINE 5'-MONOPHOSPHATE SYNTHASE"/>
    <property type="match status" value="1"/>
</dbReference>
<dbReference type="PATRIC" id="fig|1280952.3.peg.2087"/>
<proteinExistence type="inferred from homology"/>
<dbReference type="EC" id="2.4.2.10" evidence="2 7"/>
<sequence length="193" mass="20505">MTNEEVLAVFREAGALLEGHFILSSGRRSPVFLQKALVFSQPDKSEKLCAALAKKLTEKFGKIDVVAGPAVGGIIPGYELARQLGCRSIFAERVDGQLQFRRGFSISEGERVLIAEDIVTTGLSFRETVEALEALPGEVVGGACIIDRSGGRADVGCELVSLASVNFPDYDADDLPPELALMPAVKPGSRGLA</sequence>
<dbReference type="GO" id="GO:0004588">
    <property type="term" value="F:orotate phosphoribosyltransferase activity"/>
    <property type="evidence" value="ECO:0007669"/>
    <property type="project" value="UniProtKB-UniRule"/>
</dbReference>
<keyword evidence="3 7" id="KW-0328">Glycosyltransferase</keyword>
<evidence type="ECO:0000256" key="2">
    <source>
        <dbReference type="ARBA" id="ARBA00011971"/>
    </source>
</evidence>
<keyword evidence="5 7" id="KW-0460">Magnesium</keyword>
<dbReference type="EMBL" id="ARYJ01000006">
    <property type="protein sequence ID" value="KCZ87994.1"/>
    <property type="molecule type" value="Genomic_DNA"/>
</dbReference>
<comment type="pathway">
    <text evidence="1 7">Pyrimidine metabolism; UMP biosynthesis via de novo pathway; UMP from orotate: step 1/2.</text>
</comment>
<feature type="binding site" evidence="7">
    <location>
        <position position="148"/>
    </location>
    <ligand>
        <name>orotate</name>
        <dbReference type="ChEBI" id="CHEBI:30839"/>
    </ligand>
</feature>
<keyword evidence="10" id="KW-1185">Reference proteome</keyword>
<evidence type="ECO:0000259" key="8">
    <source>
        <dbReference type="Pfam" id="PF00156"/>
    </source>
</evidence>
<dbReference type="Pfam" id="PF00156">
    <property type="entry name" value="Pribosyltran"/>
    <property type="match status" value="1"/>
</dbReference>
<dbReference type="InterPro" id="IPR000836">
    <property type="entry name" value="PRTase_dom"/>
</dbReference>
<evidence type="ECO:0000256" key="5">
    <source>
        <dbReference type="ARBA" id="ARBA00022842"/>
    </source>
</evidence>
<evidence type="ECO:0000313" key="9">
    <source>
        <dbReference type="EMBL" id="KCZ87994.1"/>
    </source>
</evidence>
<dbReference type="CDD" id="cd06223">
    <property type="entry name" value="PRTases_typeI"/>
    <property type="match status" value="1"/>
</dbReference>
<dbReference type="NCBIfam" id="TIGR01367">
    <property type="entry name" value="pyrE_Therm"/>
    <property type="match status" value="1"/>
</dbReference>
<dbReference type="HAMAP" id="MF_01208">
    <property type="entry name" value="PyrE"/>
    <property type="match status" value="1"/>
</dbReference>
<dbReference type="STRING" id="1280952.HJA_10445"/>
<organism evidence="9 10">
    <name type="scientific">Hyphomonas jannaschiana VP2</name>
    <dbReference type="NCBI Taxonomy" id="1280952"/>
    <lineage>
        <taxon>Bacteria</taxon>
        <taxon>Pseudomonadati</taxon>
        <taxon>Pseudomonadota</taxon>
        <taxon>Alphaproteobacteria</taxon>
        <taxon>Hyphomonadales</taxon>
        <taxon>Hyphomonadaceae</taxon>
        <taxon>Hyphomonas</taxon>
    </lineage>
</organism>
<evidence type="ECO:0000256" key="1">
    <source>
        <dbReference type="ARBA" id="ARBA00004889"/>
    </source>
</evidence>
<dbReference type="GO" id="GO:0044205">
    <property type="term" value="P:'de novo' UMP biosynthetic process"/>
    <property type="evidence" value="ECO:0007669"/>
    <property type="project" value="UniProtKB-UniRule"/>
</dbReference>
<reference evidence="9 10" key="1">
    <citation type="journal article" date="2014" name="Antonie Van Leeuwenhoek">
        <title>Hyphomonas beringensis sp. nov. and Hyphomonas chukchiensis sp. nov., isolated from surface seawater of the Bering Sea and Chukchi Sea.</title>
        <authorList>
            <person name="Li C."/>
            <person name="Lai Q."/>
            <person name="Li G."/>
            <person name="Dong C."/>
            <person name="Wang J."/>
            <person name="Liao Y."/>
            <person name="Shao Z."/>
        </authorList>
    </citation>
    <scope>NUCLEOTIDE SEQUENCE [LARGE SCALE GENOMIC DNA]</scope>
    <source>
        <strain evidence="9 10">VP2</strain>
    </source>
</reference>
<comment type="cofactor">
    <cofactor evidence="7">
        <name>Mg(2+)</name>
        <dbReference type="ChEBI" id="CHEBI:18420"/>
    </cofactor>
</comment>
<evidence type="ECO:0000256" key="7">
    <source>
        <dbReference type="HAMAP-Rule" id="MF_01208"/>
    </source>
</evidence>
<dbReference type="OrthoDB" id="9802134at2"/>
<comment type="caution">
    <text evidence="7">Lacks conserved residue(s) required for the propagation of feature annotation.</text>
</comment>
<dbReference type="PANTHER" id="PTHR19278">
    <property type="entry name" value="OROTATE PHOSPHORIBOSYLTRANSFERASE"/>
    <property type="match status" value="1"/>
</dbReference>
<comment type="caution">
    <text evidence="9">The sequence shown here is derived from an EMBL/GenBank/DDBJ whole genome shotgun (WGS) entry which is preliminary data.</text>
</comment>
<evidence type="ECO:0000256" key="3">
    <source>
        <dbReference type="ARBA" id="ARBA00022676"/>
    </source>
</evidence>
<comment type="function">
    <text evidence="7">Catalyzes the transfer of a ribosyl phosphate group from 5-phosphoribose 1-diphosphate to orotate, leading to the formation of orotidine monophosphate (OMP).</text>
</comment>
<dbReference type="AlphaFoldDB" id="A0A059FBK6"/>
<dbReference type="InterPro" id="IPR006273">
    <property type="entry name" value="Orotate_PRibTrfase_bac"/>
</dbReference>
<keyword evidence="4 7" id="KW-0808">Transferase</keyword>
<comment type="catalytic activity">
    <reaction evidence="7">
        <text>orotidine 5'-phosphate + diphosphate = orotate + 5-phospho-alpha-D-ribose 1-diphosphate</text>
        <dbReference type="Rhea" id="RHEA:10380"/>
        <dbReference type="ChEBI" id="CHEBI:30839"/>
        <dbReference type="ChEBI" id="CHEBI:33019"/>
        <dbReference type="ChEBI" id="CHEBI:57538"/>
        <dbReference type="ChEBI" id="CHEBI:58017"/>
        <dbReference type="EC" id="2.4.2.10"/>
    </reaction>
</comment>
<evidence type="ECO:0000313" key="10">
    <source>
        <dbReference type="Proteomes" id="UP000024816"/>
    </source>
</evidence>
<keyword evidence="6 7" id="KW-0665">Pyrimidine biosynthesis</keyword>
<gene>
    <name evidence="7" type="primary">pyrE</name>
    <name evidence="9" type="ORF">HJA_10445</name>
</gene>
<dbReference type="RefSeq" id="WP_035581915.1">
    <property type="nucleotide sequence ID" value="NZ_ARYJ01000006.1"/>
</dbReference>
<comment type="similarity">
    <text evidence="7">Belongs to the purine/pyrimidine phosphoribosyltransferase family. PyrE subfamily.</text>
</comment>
<dbReference type="InterPro" id="IPR029057">
    <property type="entry name" value="PRTase-like"/>
</dbReference>
<dbReference type="Proteomes" id="UP000024816">
    <property type="component" value="Unassembled WGS sequence"/>
</dbReference>
<dbReference type="Gene3D" id="3.40.50.2020">
    <property type="match status" value="1"/>
</dbReference>
<evidence type="ECO:0000256" key="6">
    <source>
        <dbReference type="ARBA" id="ARBA00022975"/>
    </source>
</evidence>
<dbReference type="GO" id="GO:0000287">
    <property type="term" value="F:magnesium ion binding"/>
    <property type="evidence" value="ECO:0007669"/>
    <property type="project" value="UniProtKB-UniRule"/>
</dbReference>
<dbReference type="UniPathway" id="UPA00070">
    <property type="reaction ID" value="UER00119"/>
</dbReference>
<feature type="binding site" description="in other chain" evidence="7">
    <location>
        <begin position="116"/>
        <end position="124"/>
    </location>
    <ligand>
        <name>5-phospho-alpha-D-ribose 1-diphosphate</name>
        <dbReference type="ChEBI" id="CHEBI:58017"/>
        <note>ligand shared between dimeric partners</note>
    </ligand>
</feature>
<feature type="binding site" evidence="7">
    <location>
        <position position="120"/>
    </location>
    <ligand>
        <name>orotate</name>
        <dbReference type="ChEBI" id="CHEBI:30839"/>
    </ligand>
</feature>